<feature type="transmembrane region" description="Helical" evidence="5">
    <location>
        <begin position="363"/>
        <end position="382"/>
    </location>
</feature>
<dbReference type="InterPro" id="IPR051328">
    <property type="entry name" value="T7SS_ABC-Transporter"/>
</dbReference>
<evidence type="ECO:0000259" key="6">
    <source>
        <dbReference type="Pfam" id="PF12698"/>
    </source>
</evidence>
<evidence type="ECO:0000256" key="4">
    <source>
        <dbReference type="ARBA" id="ARBA00023136"/>
    </source>
</evidence>
<feature type="transmembrane region" description="Helical" evidence="5">
    <location>
        <begin position="206"/>
        <end position="226"/>
    </location>
</feature>
<sequence length="401" mass="44455">MDTLKKFFKLPLTYVGIVSAIAFQLIFFSVWLTAYDGVSDRMNQLSITIINEDKTGIGNEIENMLNTRLPFEVITKDQLDDALSSMNLRETQMVLHIPTDFSQMVQSTGTARLNYYINQATSTVAKQAMESVARQVSQDINTQIQWKKHAAFTTQLEVQLKSTLPSELLAIQIADSIKNQLSIISAPSVTSQIEKTNNVDGFGASMVPMMIVLASFVGAMIMSMQIHEASCRLIDSSKWAIFFSRQTINIAVSIVLSIITLTLMGLFSLDIKTSVLTAWSLQTLVFFAFLSLSQMWLYLFGKAGMLLNILSLSIQLVTSGVVVPREMLSDFYYLISSLLPATYAADSYFTVIFGGGPLQSNMTILLAMILVTQIVVMIRVFLQSVSVIANKTVCIDNNELS</sequence>
<dbReference type="EMBL" id="MJAT01000033">
    <property type="protein sequence ID" value="OEH85119.1"/>
    <property type="molecule type" value="Genomic_DNA"/>
</dbReference>
<dbReference type="RefSeq" id="WP_069702446.1">
    <property type="nucleotide sequence ID" value="NZ_MJAT01000033.1"/>
</dbReference>
<evidence type="ECO:0000256" key="3">
    <source>
        <dbReference type="ARBA" id="ARBA00022989"/>
    </source>
</evidence>
<dbReference type="OrthoDB" id="2208410at2"/>
<feature type="transmembrane region" description="Helical" evidence="5">
    <location>
        <begin position="247"/>
        <end position="267"/>
    </location>
</feature>
<keyword evidence="8" id="KW-1185">Reference proteome</keyword>
<evidence type="ECO:0000313" key="8">
    <source>
        <dbReference type="Proteomes" id="UP000095255"/>
    </source>
</evidence>
<proteinExistence type="predicted"/>
<comment type="caution">
    <text evidence="7">The sequence shown here is derived from an EMBL/GenBank/DDBJ whole genome shotgun (WGS) entry which is preliminary data.</text>
</comment>
<comment type="subcellular location">
    <subcellularLocation>
        <location evidence="1">Membrane</location>
        <topology evidence="1">Multi-pass membrane protein</topology>
    </subcellularLocation>
</comment>
<dbReference type="Pfam" id="PF12698">
    <property type="entry name" value="ABC2_membrane_3"/>
    <property type="match status" value="1"/>
</dbReference>
<dbReference type="PANTHER" id="PTHR43077:SF5">
    <property type="entry name" value="PHAGE INFECTION PROTEIN"/>
    <property type="match status" value="1"/>
</dbReference>
<dbReference type="AlphaFoldDB" id="A0A1E5L577"/>
<dbReference type="InterPro" id="IPR013525">
    <property type="entry name" value="ABC2_TM"/>
</dbReference>
<feature type="domain" description="ABC-2 type transporter transmembrane" evidence="6">
    <location>
        <begin position="23"/>
        <end position="372"/>
    </location>
</feature>
<dbReference type="GO" id="GO:0140359">
    <property type="term" value="F:ABC-type transporter activity"/>
    <property type="evidence" value="ECO:0007669"/>
    <property type="project" value="InterPro"/>
</dbReference>
<dbReference type="Proteomes" id="UP000095255">
    <property type="component" value="Unassembled WGS sequence"/>
</dbReference>
<name>A0A1E5L577_9FIRM</name>
<keyword evidence="3 5" id="KW-1133">Transmembrane helix</keyword>
<dbReference type="STRING" id="1390249.BHU72_05775"/>
<evidence type="ECO:0000256" key="1">
    <source>
        <dbReference type="ARBA" id="ARBA00004141"/>
    </source>
</evidence>
<keyword evidence="4 5" id="KW-0472">Membrane</keyword>
<dbReference type="GO" id="GO:0016020">
    <property type="term" value="C:membrane"/>
    <property type="evidence" value="ECO:0007669"/>
    <property type="project" value="UniProtKB-SubCell"/>
</dbReference>
<dbReference type="Gene3D" id="3.40.1710.10">
    <property type="entry name" value="abc type-2 transporter like domain"/>
    <property type="match status" value="1"/>
</dbReference>
<evidence type="ECO:0000313" key="7">
    <source>
        <dbReference type="EMBL" id="OEH85119.1"/>
    </source>
</evidence>
<feature type="transmembrane region" description="Helical" evidence="5">
    <location>
        <begin position="279"/>
        <end position="299"/>
    </location>
</feature>
<dbReference type="PANTHER" id="PTHR43077">
    <property type="entry name" value="TRANSPORT PERMEASE YVFS-RELATED"/>
    <property type="match status" value="1"/>
</dbReference>
<feature type="transmembrane region" description="Helical" evidence="5">
    <location>
        <begin position="306"/>
        <end position="325"/>
    </location>
</feature>
<protein>
    <recommendedName>
        <fullName evidence="6">ABC-2 type transporter transmembrane domain-containing protein</fullName>
    </recommendedName>
</protein>
<evidence type="ECO:0000256" key="5">
    <source>
        <dbReference type="SAM" id="Phobius"/>
    </source>
</evidence>
<reference evidence="7 8" key="1">
    <citation type="submission" date="2016-09" db="EMBL/GenBank/DDBJ databases">
        <title>Desulfuribacillus arsenicus sp. nov., an obligately anaerobic, dissimilatory arsenic- and antimonate-reducing bacterium isolated from anoxic sediments.</title>
        <authorList>
            <person name="Abin C.A."/>
            <person name="Hollibaugh J.T."/>
        </authorList>
    </citation>
    <scope>NUCLEOTIDE SEQUENCE [LARGE SCALE GENOMIC DNA]</scope>
    <source>
        <strain evidence="7 8">MLFW-2</strain>
    </source>
</reference>
<gene>
    <name evidence="7" type="ORF">BHU72_05775</name>
</gene>
<feature type="transmembrane region" description="Helical" evidence="5">
    <location>
        <begin position="331"/>
        <end position="351"/>
    </location>
</feature>
<organism evidence="7 8">
    <name type="scientific">Desulfuribacillus stibiiarsenatis</name>
    <dbReference type="NCBI Taxonomy" id="1390249"/>
    <lineage>
        <taxon>Bacteria</taxon>
        <taxon>Bacillati</taxon>
        <taxon>Bacillota</taxon>
        <taxon>Desulfuribacillia</taxon>
        <taxon>Desulfuribacillales</taxon>
        <taxon>Desulfuribacillaceae</taxon>
        <taxon>Desulfuribacillus</taxon>
    </lineage>
</organism>
<feature type="transmembrane region" description="Helical" evidence="5">
    <location>
        <begin position="12"/>
        <end position="34"/>
    </location>
</feature>
<evidence type="ECO:0000256" key="2">
    <source>
        <dbReference type="ARBA" id="ARBA00022692"/>
    </source>
</evidence>
<keyword evidence="2 5" id="KW-0812">Transmembrane</keyword>
<accession>A0A1E5L577</accession>